<keyword evidence="3" id="KW-1185">Reference proteome</keyword>
<dbReference type="Gene3D" id="3.60.40.10">
    <property type="entry name" value="PPM-type phosphatase domain"/>
    <property type="match status" value="1"/>
</dbReference>
<dbReference type="EMBL" id="CP144089">
    <property type="protein sequence ID" value="WWD03225.1"/>
    <property type="molecule type" value="Genomic_DNA"/>
</dbReference>
<dbReference type="PANTHER" id="PTHR13832">
    <property type="entry name" value="PROTEIN PHOSPHATASE 2C"/>
    <property type="match status" value="1"/>
</dbReference>
<dbReference type="KEGG" id="ker:91100080"/>
<protein>
    <recommendedName>
        <fullName evidence="1">PPM-type phosphatase domain-containing protein</fullName>
    </recommendedName>
</protein>
<dbReference type="SUPFAM" id="SSF81606">
    <property type="entry name" value="PP2C-like"/>
    <property type="match status" value="1"/>
</dbReference>
<accession>A0AAX4KCA3</accession>
<dbReference type="GO" id="GO:0005739">
    <property type="term" value="C:mitochondrion"/>
    <property type="evidence" value="ECO:0007669"/>
    <property type="project" value="TreeGrafter"/>
</dbReference>
<reference evidence="2 3" key="1">
    <citation type="submission" date="2024-01" db="EMBL/GenBank/DDBJ databases">
        <title>Comparative genomics of Cryptococcus and Kwoniella reveals pathogenesis evolution and contrasting modes of karyotype evolution via chromosome fusion or intercentromeric recombination.</title>
        <authorList>
            <person name="Coelho M.A."/>
            <person name="David-Palma M."/>
            <person name="Shea T."/>
            <person name="Bowers K."/>
            <person name="McGinley-Smith S."/>
            <person name="Mohammad A.W."/>
            <person name="Gnirke A."/>
            <person name="Yurkov A.M."/>
            <person name="Nowrousian M."/>
            <person name="Sun S."/>
            <person name="Cuomo C.A."/>
            <person name="Heitman J."/>
        </authorList>
    </citation>
    <scope>NUCLEOTIDE SEQUENCE [LARGE SCALE GENOMIC DNA]</scope>
    <source>
        <strain evidence="2 3">PYCC6329</strain>
    </source>
</reference>
<dbReference type="AlphaFoldDB" id="A0AAX4KCA3"/>
<proteinExistence type="predicted"/>
<evidence type="ECO:0000313" key="2">
    <source>
        <dbReference type="EMBL" id="WWD03225.1"/>
    </source>
</evidence>
<name>A0AAX4KCA3_9TREE</name>
<organism evidence="2 3">
    <name type="scientific">Kwoniella europaea PYCC6329</name>
    <dbReference type="NCBI Taxonomy" id="1423913"/>
    <lineage>
        <taxon>Eukaryota</taxon>
        <taxon>Fungi</taxon>
        <taxon>Dikarya</taxon>
        <taxon>Basidiomycota</taxon>
        <taxon>Agaricomycotina</taxon>
        <taxon>Tremellomycetes</taxon>
        <taxon>Tremellales</taxon>
        <taxon>Cryptococcaceae</taxon>
        <taxon>Kwoniella</taxon>
    </lineage>
</organism>
<dbReference type="SMART" id="SM00332">
    <property type="entry name" value="PP2Cc"/>
    <property type="match status" value="1"/>
</dbReference>
<dbReference type="InterPro" id="IPR015655">
    <property type="entry name" value="PP2C"/>
</dbReference>
<dbReference type="GO" id="GO:0004741">
    <property type="term" value="F:[pyruvate dehydrogenase (acetyl-transferring)]-phosphatase activity"/>
    <property type="evidence" value="ECO:0007669"/>
    <property type="project" value="TreeGrafter"/>
</dbReference>
<feature type="domain" description="PPM-type phosphatase" evidence="1">
    <location>
        <begin position="80"/>
        <end position="452"/>
    </location>
</feature>
<sequence>MPSLQSIKLNSPSPIIRTTQSNGDEAFMQVLPGPLIKVWGQSGPNDATDREWEGTFYIRPEYEIEDFVKKNAKSFKLPLPLEITGVRGWDEIVVPSNAICEDRHKIDIIPVDQLANLVRYGMGGSIFGDMISKTLHACLALTIARLKQDAPKGEPIDQERLEWALTDTFVAINQDFLNAPVSALRGLQERQDTSPIFPKLGSSNFLFGATEGSGCIACTVVVDTSTSKIHVAHVGDSRAVAGWYNHKEGKWRCDVLTEDQCGRNPKECHRRLARHPPEEADQVIYDRGWGNRVLGMNDVVRKFGGSCSVRSHAEENEIWNVFETKQAFNHFPKKTPPYTDTEAVVTYRDLKANPDEELKFIILATDDVWDTLTSEEAVLLTAAYKDNPSQGDIPKKALPERYPMILPTDPRPYPAQELPGTGGRAEGAWATMRVLSLRESVAREMRDDMTAV</sequence>
<dbReference type="InterPro" id="IPR036457">
    <property type="entry name" value="PPM-type-like_dom_sf"/>
</dbReference>
<dbReference type="Pfam" id="PF00481">
    <property type="entry name" value="PP2C"/>
    <property type="match status" value="1"/>
</dbReference>
<dbReference type="RefSeq" id="XP_066081192.1">
    <property type="nucleotide sequence ID" value="XM_066225095.1"/>
</dbReference>
<gene>
    <name evidence="2" type="ORF">V865_001276</name>
</gene>
<dbReference type="InterPro" id="IPR001932">
    <property type="entry name" value="PPM-type_phosphatase-like_dom"/>
</dbReference>
<evidence type="ECO:0000313" key="3">
    <source>
        <dbReference type="Proteomes" id="UP001358614"/>
    </source>
</evidence>
<dbReference type="PANTHER" id="PTHR13832:SF792">
    <property type="entry name" value="GM14286P"/>
    <property type="match status" value="1"/>
</dbReference>
<dbReference type="GeneID" id="91100080"/>
<dbReference type="Proteomes" id="UP001358614">
    <property type="component" value="Chromosome 1"/>
</dbReference>
<evidence type="ECO:0000259" key="1">
    <source>
        <dbReference type="PROSITE" id="PS51746"/>
    </source>
</evidence>
<dbReference type="PROSITE" id="PS51746">
    <property type="entry name" value="PPM_2"/>
    <property type="match status" value="1"/>
</dbReference>